<feature type="compositionally biased region" description="Low complexity" evidence="2">
    <location>
        <begin position="174"/>
        <end position="186"/>
    </location>
</feature>
<feature type="compositionally biased region" description="Low complexity" evidence="2">
    <location>
        <begin position="374"/>
        <end position="391"/>
    </location>
</feature>
<dbReference type="Proteomes" id="UP000789831">
    <property type="component" value="Unassembled WGS sequence"/>
</dbReference>
<name>A0A9N9F174_9GLOM</name>
<evidence type="ECO:0000313" key="4">
    <source>
        <dbReference type="EMBL" id="CAG8501238.1"/>
    </source>
</evidence>
<proteinExistence type="inferred from homology"/>
<feature type="compositionally biased region" description="Basic and acidic residues" evidence="2">
    <location>
        <begin position="541"/>
        <end position="556"/>
    </location>
</feature>
<evidence type="ECO:0000256" key="1">
    <source>
        <dbReference type="ARBA" id="ARBA00007448"/>
    </source>
</evidence>
<feature type="domain" description="AAA+ ATPase" evidence="3">
    <location>
        <begin position="288"/>
        <end position="446"/>
    </location>
</feature>
<gene>
    <name evidence="4" type="ORF">AGERDE_LOCUS4258</name>
</gene>
<evidence type="ECO:0000259" key="3">
    <source>
        <dbReference type="SMART" id="SM00382"/>
    </source>
</evidence>
<dbReference type="AlphaFoldDB" id="A0A9N9F174"/>
<evidence type="ECO:0000313" key="5">
    <source>
        <dbReference type="Proteomes" id="UP000789831"/>
    </source>
</evidence>
<dbReference type="InterPro" id="IPR050747">
    <property type="entry name" value="Mitochondrial_chaperone_BCS1"/>
</dbReference>
<dbReference type="EMBL" id="CAJVPL010000474">
    <property type="protein sequence ID" value="CAG8501238.1"/>
    <property type="molecule type" value="Genomic_DNA"/>
</dbReference>
<feature type="region of interest" description="Disordered" evidence="2">
    <location>
        <begin position="522"/>
        <end position="566"/>
    </location>
</feature>
<comment type="similarity">
    <text evidence="1">Belongs to the AAA ATPase family. BCS1 subfamily.</text>
</comment>
<dbReference type="GO" id="GO:0016887">
    <property type="term" value="F:ATP hydrolysis activity"/>
    <property type="evidence" value="ECO:0007669"/>
    <property type="project" value="InterPro"/>
</dbReference>
<feature type="compositionally biased region" description="Pro residues" evidence="2">
    <location>
        <begin position="557"/>
        <end position="566"/>
    </location>
</feature>
<accession>A0A9N9F174</accession>
<dbReference type="GO" id="GO:0005524">
    <property type="term" value="F:ATP binding"/>
    <property type="evidence" value="ECO:0007669"/>
    <property type="project" value="InterPro"/>
</dbReference>
<organism evidence="4 5">
    <name type="scientific">Ambispora gerdemannii</name>
    <dbReference type="NCBI Taxonomy" id="144530"/>
    <lineage>
        <taxon>Eukaryota</taxon>
        <taxon>Fungi</taxon>
        <taxon>Fungi incertae sedis</taxon>
        <taxon>Mucoromycota</taxon>
        <taxon>Glomeromycotina</taxon>
        <taxon>Glomeromycetes</taxon>
        <taxon>Archaeosporales</taxon>
        <taxon>Ambisporaceae</taxon>
        <taxon>Ambispora</taxon>
    </lineage>
</organism>
<dbReference type="Pfam" id="PF00004">
    <property type="entry name" value="AAA"/>
    <property type="match status" value="1"/>
</dbReference>
<dbReference type="PANTHER" id="PTHR23070">
    <property type="entry name" value="BCS1 AAA-TYPE ATPASE"/>
    <property type="match status" value="1"/>
</dbReference>
<dbReference type="InterPro" id="IPR027417">
    <property type="entry name" value="P-loop_NTPase"/>
</dbReference>
<comment type="caution">
    <text evidence="4">The sequence shown here is derived from an EMBL/GenBank/DDBJ whole genome shotgun (WGS) entry which is preliminary data.</text>
</comment>
<dbReference type="InterPro" id="IPR003593">
    <property type="entry name" value="AAA+_ATPase"/>
</dbReference>
<keyword evidence="5" id="KW-1185">Reference proteome</keyword>
<evidence type="ECO:0000256" key="2">
    <source>
        <dbReference type="SAM" id="MobiDB-lite"/>
    </source>
</evidence>
<dbReference type="SUPFAM" id="SSF52540">
    <property type="entry name" value="P-loop containing nucleoside triphosphate hydrolases"/>
    <property type="match status" value="1"/>
</dbReference>
<dbReference type="SMART" id="SM00382">
    <property type="entry name" value="AAA"/>
    <property type="match status" value="1"/>
</dbReference>
<sequence>MPNYIELFQPVRDLFNQHAIQTVLMAWLPTKLAPHLTQNMSVDMFVISASATVLTALLLSFFGLCYSLYSGSLPWHQNTITVQVEYYETGIYGDQSISVLYEALSWLISGQTQKLRKGQFIVQPKALHWDEIVEDDCKPPDFNMLPEPNQEVEVEYKNRKFKVFLRKPEEDEANNNNGNNNVNNSNPDAAKPMPSIYLTTIEDKHAQLNVVSDFINEVTRAYLEDKKKKKTRGRYERTDGYWYRVQALGASRGLETVALDENYEKLLNKELNTFVNDKDFYARIGMPYRRGILLYGRPGTGKTSLINAISAHLNRDLYFINLKNVKLDNELSSAFSGVPPNQIIVLEDIDTMSKVVHKRARNSKPAVFSVLPEDSSNSGDGDKTSGTSGPSYSSNFSLSTFLSCLDGHILSEGNIIIMTTNHVEQLDPAVIRPGRMDVRLDLGYCTHYQINKMYQSILEDKIAEFPKEILDKIPERILPPCEVMMKMVLYRSEPELIPENVLELVDIYREREYIPLEDLIIEDEEENKEKKNDENVVEASGSEKAKDETSEKDESRQPPPPLTLII</sequence>
<feature type="region of interest" description="Disordered" evidence="2">
    <location>
        <begin position="167"/>
        <end position="191"/>
    </location>
</feature>
<protein>
    <submittedName>
        <fullName evidence="4">7796_t:CDS:1</fullName>
    </submittedName>
</protein>
<dbReference type="InterPro" id="IPR003959">
    <property type="entry name" value="ATPase_AAA_core"/>
</dbReference>
<reference evidence="4" key="1">
    <citation type="submission" date="2021-06" db="EMBL/GenBank/DDBJ databases">
        <authorList>
            <person name="Kallberg Y."/>
            <person name="Tangrot J."/>
            <person name="Rosling A."/>
        </authorList>
    </citation>
    <scope>NUCLEOTIDE SEQUENCE</scope>
    <source>
        <strain evidence="4">MT106</strain>
    </source>
</reference>
<feature type="region of interest" description="Disordered" evidence="2">
    <location>
        <begin position="367"/>
        <end position="391"/>
    </location>
</feature>
<dbReference type="OrthoDB" id="10251412at2759"/>
<dbReference type="Gene3D" id="3.40.50.300">
    <property type="entry name" value="P-loop containing nucleotide triphosphate hydrolases"/>
    <property type="match status" value="1"/>
</dbReference>